<dbReference type="InterPro" id="IPR001223">
    <property type="entry name" value="Glyco_hydro18_cat"/>
</dbReference>
<accession>A0A097F8N1</accession>
<comment type="catalytic activity">
    <reaction evidence="1">
        <text>Random endo-hydrolysis of N-acetyl-beta-D-glucosaminide (1-&gt;4)-beta-linkages in chitin and chitodextrins.</text>
        <dbReference type="EC" id="3.2.1.14"/>
    </reaction>
</comment>
<dbReference type="InterPro" id="IPR018371">
    <property type="entry name" value="Chitin-binding_1_CS"/>
</dbReference>
<sequence length="507" mass="55804">MKGFVSHAFLLALAAFQVVSAEPDYSCSKTKPCKVGCCAVNADGVGVCGGGPEFCSPPKCISQCGWKSECDPGWGIQWSNASTCPLNVCCSDFGFCGTTKEFCKGKTVTSPECGADKRTAEGRTVGYYEGWSTQRECGAMRPDEIPLGRYTHINFAFAYVYLVDHGVAHMDSTTMTLYRNVTALKARQPGLQVWIAVGGWAMNDPDSSYTTAFSDMARTNASQDIFIDSLIAFMVENDFDGVDLDWEYPVAEDRGGSKDDFDNYAILLRRMREKFNGLNKRYGISIAIPASYWYLRGFNLKALEPSVDWFNIMTYDIHGTWDSVIPSLGPYAYAHTNLTEINDGLELLWRNDVKPENVNLGLGFYGRGFTMADPKCMAPGCPYKNSTGTRAGRCTKTPGMLSAAEIGEILKKGANSTFYEKEAVQVVTWDHDQWLSWDDARTIKMKREYANKRCLGGTMVWAIDLDDGTLNQALGNATLTPQESVQAPSQAVKEVFTQPGNASSCEA</sequence>
<dbReference type="InterPro" id="IPR017853">
    <property type="entry name" value="GH"/>
</dbReference>
<dbReference type="SUPFAM" id="SSF54556">
    <property type="entry name" value="Chitinase insertion domain"/>
    <property type="match status" value="1"/>
</dbReference>
<feature type="disulfide bond" evidence="12">
    <location>
        <begin position="89"/>
        <end position="103"/>
    </location>
</feature>
<dbReference type="EC" id="3.2.1.14" evidence="4"/>
<evidence type="ECO:0000256" key="12">
    <source>
        <dbReference type="PROSITE-ProRule" id="PRU00261"/>
    </source>
</evidence>
<evidence type="ECO:0000313" key="17">
    <source>
        <dbReference type="EMBL" id="AIT18895.1"/>
    </source>
</evidence>
<evidence type="ECO:0000256" key="1">
    <source>
        <dbReference type="ARBA" id="ARBA00000822"/>
    </source>
</evidence>
<keyword evidence="7 13" id="KW-0378">Hydrolase</keyword>
<dbReference type="PROSITE" id="PS51910">
    <property type="entry name" value="GH18_2"/>
    <property type="match status" value="1"/>
</dbReference>
<evidence type="ECO:0000256" key="11">
    <source>
        <dbReference type="ARBA" id="ARBA00023326"/>
    </source>
</evidence>
<dbReference type="PANTHER" id="PTHR11177:SF333">
    <property type="entry name" value="CHITINASE"/>
    <property type="match status" value="1"/>
</dbReference>
<evidence type="ECO:0000259" key="15">
    <source>
        <dbReference type="PROSITE" id="PS50941"/>
    </source>
</evidence>
<dbReference type="EMBL" id="KM220996">
    <property type="protein sequence ID" value="AIT18895.1"/>
    <property type="molecule type" value="mRNA"/>
</dbReference>
<evidence type="ECO:0000256" key="14">
    <source>
        <dbReference type="SAM" id="SignalP"/>
    </source>
</evidence>
<dbReference type="GO" id="GO:0006032">
    <property type="term" value="P:chitin catabolic process"/>
    <property type="evidence" value="ECO:0007669"/>
    <property type="project" value="UniProtKB-KW"/>
</dbReference>
<dbReference type="Gene3D" id="3.20.20.80">
    <property type="entry name" value="Glycosidases"/>
    <property type="match status" value="1"/>
</dbReference>
<keyword evidence="5" id="KW-0964">Secreted</keyword>
<dbReference type="CDD" id="cd00035">
    <property type="entry name" value="ChtBD1"/>
    <property type="match status" value="1"/>
</dbReference>
<evidence type="ECO:0000256" key="10">
    <source>
        <dbReference type="ARBA" id="ARBA00023295"/>
    </source>
</evidence>
<dbReference type="Pfam" id="PF00704">
    <property type="entry name" value="Glyco_hydro_18"/>
    <property type="match status" value="1"/>
</dbReference>
<dbReference type="AlphaFoldDB" id="A0A097F8N1"/>
<dbReference type="PANTHER" id="PTHR11177">
    <property type="entry name" value="CHITINASE"/>
    <property type="match status" value="1"/>
</dbReference>
<name>A0A097F8N1_HIRTH</name>
<feature type="domain" description="GH18" evidence="16">
    <location>
        <begin position="122"/>
        <end position="481"/>
    </location>
</feature>
<feature type="disulfide bond" evidence="12">
    <location>
        <begin position="84"/>
        <end position="96"/>
    </location>
</feature>
<dbReference type="SMART" id="SM00270">
    <property type="entry name" value="ChtBD1"/>
    <property type="match status" value="1"/>
</dbReference>
<keyword evidence="6 12" id="KW-0147">Chitin-binding</keyword>
<protein>
    <recommendedName>
        <fullName evidence="4">chitinase</fullName>
        <ecNumber evidence="4">3.2.1.14</ecNumber>
    </recommendedName>
</protein>
<comment type="similarity">
    <text evidence="3">Belongs to the glycosyl hydrolase 18 family. Chitinase class V subfamily.</text>
</comment>
<evidence type="ECO:0000256" key="4">
    <source>
        <dbReference type="ARBA" id="ARBA00012729"/>
    </source>
</evidence>
<comment type="caution">
    <text evidence="12">Lacks conserved residue(s) required for the propagation of feature annotation.</text>
</comment>
<dbReference type="InterPro" id="IPR011583">
    <property type="entry name" value="Chitinase_II/V-like_cat"/>
</dbReference>
<dbReference type="InterPro" id="IPR029070">
    <property type="entry name" value="Chitinase_insertion_sf"/>
</dbReference>
<dbReference type="PROSITE" id="PS00026">
    <property type="entry name" value="CHIT_BIND_I_1"/>
    <property type="match status" value="1"/>
</dbReference>
<evidence type="ECO:0000256" key="7">
    <source>
        <dbReference type="ARBA" id="ARBA00022801"/>
    </source>
</evidence>
<evidence type="ECO:0000256" key="9">
    <source>
        <dbReference type="ARBA" id="ARBA00023277"/>
    </source>
</evidence>
<gene>
    <name evidence="17" type="primary">Chi-8</name>
</gene>
<evidence type="ECO:0000256" key="13">
    <source>
        <dbReference type="RuleBase" id="RU000489"/>
    </source>
</evidence>
<feature type="signal peptide" evidence="14">
    <location>
        <begin position="1"/>
        <end position="21"/>
    </location>
</feature>
<dbReference type="GO" id="GO:0005576">
    <property type="term" value="C:extracellular region"/>
    <property type="evidence" value="ECO:0007669"/>
    <property type="project" value="UniProtKB-SubCell"/>
</dbReference>
<dbReference type="InterPro" id="IPR036861">
    <property type="entry name" value="Endochitinase-like_sf"/>
</dbReference>
<evidence type="ECO:0000256" key="5">
    <source>
        <dbReference type="ARBA" id="ARBA00022525"/>
    </source>
</evidence>
<dbReference type="GO" id="GO:0008061">
    <property type="term" value="F:chitin binding"/>
    <property type="evidence" value="ECO:0007669"/>
    <property type="project" value="UniProtKB-UniRule"/>
</dbReference>
<proteinExistence type="evidence at transcript level"/>
<dbReference type="SUPFAM" id="SSF51445">
    <property type="entry name" value="(Trans)glycosidases"/>
    <property type="match status" value="1"/>
</dbReference>
<dbReference type="SMART" id="SM00636">
    <property type="entry name" value="Glyco_18"/>
    <property type="match status" value="1"/>
</dbReference>
<evidence type="ECO:0000256" key="6">
    <source>
        <dbReference type="ARBA" id="ARBA00022669"/>
    </source>
</evidence>
<organism evidence="17">
    <name type="scientific">Hirsutella thompsonii</name>
    <name type="common">Entomogenous fungus</name>
    <dbReference type="NCBI Taxonomy" id="42368"/>
    <lineage>
        <taxon>Eukaryota</taxon>
        <taxon>Fungi</taxon>
        <taxon>Dikarya</taxon>
        <taxon>Ascomycota</taxon>
        <taxon>Pezizomycotina</taxon>
        <taxon>Sordariomycetes</taxon>
        <taxon>Hypocreomycetidae</taxon>
        <taxon>Hypocreales</taxon>
        <taxon>Ophiocordycipitaceae</taxon>
        <taxon>Hirsutella</taxon>
    </lineage>
</organism>
<dbReference type="Gene3D" id="3.30.60.10">
    <property type="entry name" value="Endochitinase-like"/>
    <property type="match status" value="1"/>
</dbReference>
<dbReference type="PROSITE" id="PS50941">
    <property type="entry name" value="CHIT_BIND_I_2"/>
    <property type="match status" value="1"/>
</dbReference>
<dbReference type="GO" id="GO:0008843">
    <property type="term" value="F:endochitinase activity"/>
    <property type="evidence" value="ECO:0007669"/>
    <property type="project" value="UniProtKB-EC"/>
</dbReference>
<dbReference type="GO" id="GO:0000272">
    <property type="term" value="P:polysaccharide catabolic process"/>
    <property type="evidence" value="ECO:0007669"/>
    <property type="project" value="UniProtKB-KW"/>
</dbReference>
<comment type="subcellular location">
    <subcellularLocation>
        <location evidence="2">Secreted</location>
    </subcellularLocation>
</comment>
<feature type="domain" description="Chitin-binding type-1" evidence="15">
    <location>
        <begin position="61"/>
        <end position="115"/>
    </location>
</feature>
<keyword evidence="10 13" id="KW-0326">Glycosidase</keyword>
<dbReference type="Gene3D" id="3.10.50.10">
    <property type="match status" value="1"/>
</dbReference>
<keyword evidence="8" id="KW-0146">Chitin degradation</keyword>
<dbReference type="InterPro" id="IPR001002">
    <property type="entry name" value="Chitin-bd_1"/>
</dbReference>
<reference evidence="17" key="1">
    <citation type="submission" date="2014-07" db="EMBL/GenBank/DDBJ databases">
        <authorList>
            <person name="Agrawal Y."/>
            <person name="Khatri I."/>
            <person name="Subramanian S."/>
            <person name="Shenoy B.D."/>
        </authorList>
    </citation>
    <scope>NUCLEOTIDE SEQUENCE</scope>
    <source>
        <strain evidence="17">MTCC6686</strain>
    </source>
</reference>
<dbReference type="Pfam" id="PF00187">
    <property type="entry name" value="Chitin_bind_1"/>
    <property type="match status" value="1"/>
</dbReference>
<keyword evidence="12" id="KW-1015">Disulfide bond</keyword>
<keyword evidence="9" id="KW-0119">Carbohydrate metabolism</keyword>
<evidence type="ECO:0000256" key="3">
    <source>
        <dbReference type="ARBA" id="ARBA00008682"/>
    </source>
</evidence>
<keyword evidence="11" id="KW-0624">Polysaccharide degradation</keyword>
<dbReference type="InterPro" id="IPR001579">
    <property type="entry name" value="Glyco_hydro_18_chit_AS"/>
</dbReference>
<keyword evidence="14" id="KW-0732">Signal</keyword>
<feature type="chain" id="PRO_5001935309" description="chitinase" evidence="14">
    <location>
        <begin position="22"/>
        <end position="507"/>
    </location>
</feature>
<dbReference type="InterPro" id="IPR050314">
    <property type="entry name" value="Glycosyl_Hydrlase_18"/>
</dbReference>
<dbReference type="SUPFAM" id="SSF57016">
    <property type="entry name" value="Plant lectins/antimicrobial peptides"/>
    <property type="match status" value="1"/>
</dbReference>
<evidence type="ECO:0000256" key="8">
    <source>
        <dbReference type="ARBA" id="ARBA00023024"/>
    </source>
</evidence>
<evidence type="ECO:0000259" key="16">
    <source>
        <dbReference type="PROSITE" id="PS51910"/>
    </source>
</evidence>
<dbReference type="PROSITE" id="PS01095">
    <property type="entry name" value="GH18_1"/>
    <property type="match status" value="1"/>
</dbReference>
<evidence type="ECO:0000256" key="2">
    <source>
        <dbReference type="ARBA" id="ARBA00004613"/>
    </source>
</evidence>